<evidence type="ECO:0000256" key="3">
    <source>
        <dbReference type="ARBA" id="ARBA00022692"/>
    </source>
</evidence>
<keyword evidence="10" id="KW-1185">Reference proteome</keyword>
<keyword evidence="5 7" id="KW-0472">Membrane</keyword>
<evidence type="ECO:0000313" key="10">
    <source>
        <dbReference type="Proteomes" id="UP000655287"/>
    </source>
</evidence>
<dbReference type="RefSeq" id="WP_239137884.1">
    <property type="nucleotide sequence ID" value="NZ_BOOU01000090.1"/>
</dbReference>
<dbReference type="Pfam" id="PF00482">
    <property type="entry name" value="T2SSF"/>
    <property type="match status" value="1"/>
</dbReference>
<reference evidence="9" key="1">
    <citation type="submission" date="2021-01" db="EMBL/GenBank/DDBJ databases">
        <title>Whole genome shotgun sequence of Sphaerisporangium rufum NBRC 109079.</title>
        <authorList>
            <person name="Komaki H."/>
            <person name="Tamura T."/>
        </authorList>
    </citation>
    <scope>NUCLEOTIDE SEQUENCE</scope>
    <source>
        <strain evidence="9">NBRC 109079</strain>
    </source>
</reference>
<keyword evidence="3 7" id="KW-0812">Transmembrane</keyword>
<organism evidence="9 10">
    <name type="scientific">Sphaerisporangium rufum</name>
    <dbReference type="NCBI Taxonomy" id="1381558"/>
    <lineage>
        <taxon>Bacteria</taxon>
        <taxon>Bacillati</taxon>
        <taxon>Actinomycetota</taxon>
        <taxon>Actinomycetes</taxon>
        <taxon>Streptosporangiales</taxon>
        <taxon>Streptosporangiaceae</taxon>
        <taxon>Sphaerisporangium</taxon>
    </lineage>
</organism>
<dbReference type="EMBL" id="BOOU01000090">
    <property type="protein sequence ID" value="GII81224.1"/>
    <property type="molecule type" value="Genomic_DNA"/>
</dbReference>
<evidence type="ECO:0000256" key="1">
    <source>
        <dbReference type="ARBA" id="ARBA00004651"/>
    </source>
</evidence>
<name>A0A919V2Z9_9ACTN</name>
<comment type="caution">
    <text evidence="9">The sequence shown here is derived from an EMBL/GenBank/DDBJ whole genome shotgun (WGS) entry which is preliminary data.</text>
</comment>
<dbReference type="PANTHER" id="PTHR35007:SF3">
    <property type="entry name" value="POSSIBLE CONSERVED ALANINE RICH MEMBRANE PROTEIN"/>
    <property type="match status" value="1"/>
</dbReference>
<evidence type="ECO:0000256" key="6">
    <source>
        <dbReference type="SAM" id="MobiDB-lite"/>
    </source>
</evidence>
<evidence type="ECO:0000259" key="8">
    <source>
        <dbReference type="Pfam" id="PF00482"/>
    </source>
</evidence>
<protein>
    <recommendedName>
        <fullName evidence="8">Type II secretion system protein GspF domain-containing protein</fullName>
    </recommendedName>
</protein>
<evidence type="ECO:0000256" key="2">
    <source>
        <dbReference type="ARBA" id="ARBA00022475"/>
    </source>
</evidence>
<dbReference type="GO" id="GO:0005886">
    <property type="term" value="C:plasma membrane"/>
    <property type="evidence" value="ECO:0007669"/>
    <property type="project" value="UniProtKB-SubCell"/>
</dbReference>
<dbReference type="PANTHER" id="PTHR35007">
    <property type="entry name" value="INTEGRAL MEMBRANE PROTEIN-RELATED"/>
    <property type="match status" value="1"/>
</dbReference>
<comment type="subcellular location">
    <subcellularLocation>
        <location evidence="1">Cell membrane</location>
        <topology evidence="1">Multi-pass membrane protein</topology>
    </subcellularLocation>
</comment>
<proteinExistence type="predicted"/>
<dbReference type="InterPro" id="IPR018076">
    <property type="entry name" value="T2SS_GspF_dom"/>
</dbReference>
<accession>A0A919V2Z9</accession>
<evidence type="ECO:0000313" key="9">
    <source>
        <dbReference type="EMBL" id="GII81224.1"/>
    </source>
</evidence>
<feature type="transmembrane region" description="Helical" evidence="7">
    <location>
        <begin position="273"/>
        <end position="294"/>
    </location>
</feature>
<dbReference type="AlphaFoldDB" id="A0A919V2Z9"/>
<feature type="transmembrane region" description="Helical" evidence="7">
    <location>
        <begin position="113"/>
        <end position="140"/>
    </location>
</feature>
<feature type="domain" description="Type II secretion system protein GspF" evidence="8">
    <location>
        <begin position="164"/>
        <end position="285"/>
    </location>
</feature>
<evidence type="ECO:0000256" key="7">
    <source>
        <dbReference type="SAM" id="Phobius"/>
    </source>
</evidence>
<evidence type="ECO:0000256" key="4">
    <source>
        <dbReference type="ARBA" id="ARBA00022989"/>
    </source>
</evidence>
<keyword evidence="4 7" id="KW-1133">Transmembrane helix</keyword>
<keyword evidence="2" id="KW-1003">Cell membrane</keyword>
<feature type="region of interest" description="Disordered" evidence="6">
    <location>
        <begin position="48"/>
        <end position="96"/>
    </location>
</feature>
<sequence>MTTGLLAPLLAAVTLAGLAAWVWWAPGDAAARLARLCGPGAGWVAARPGPPGSLGAPGRAGDRGGAATGAGSNSAPGRVTGPKRWSGPTGGAGPPPASRWARLPGLVFPLLPAMVAGALFVGGPPGVLAGLAGGVAVSLARRRRVPGEVRRRQARIATDLPFAIDLMVACLRAGQPVDGALAATAAAMTEPLAGCLGRVNARLRLGAGPETAWSVLDADRPLAPLARGMTRAALTGAPVADVLARLAADARLAARAESAAAARRVGVQVVAPLGLCFLPAFVLLGVVPIIAALAGQAF</sequence>
<dbReference type="Proteomes" id="UP000655287">
    <property type="component" value="Unassembled WGS sequence"/>
</dbReference>
<evidence type="ECO:0000256" key="5">
    <source>
        <dbReference type="ARBA" id="ARBA00023136"/>
    </source>
</evidence>
<gene>
    <name evidence="9" type="ORF">Sru01_62060</name>
</gene>